<dbReference type="VEuPathDB" id="FungiDB:RhiirA1_498596"/>
<comment type="caution">
    <text evidence="2">The sequence shown here is derived from an EMBL/GenBank/DDBJ whole genome shotgun (WGS) entry which is preliminary data.</text>
</comment>
<dbReference type="AlphaFoldDB" id="A0A2N0R1N6"/>
<dbReference type="Proteomes" id="UP000232688">
    <property type="component" value="Unassembled WGS sequence"/>
</dbReference>
<reference evidence="2 3" key="2">
    <citation type="submission" date="2017-10" db="EMBL/GenBank/DDBJ databases">
        <title>Genome analyses suggest a sexual origin of heterokaryosis in a supposedly ancient asexual fungus.</title>
        <authorList>
            <person name="Corradi N."/>
            <person name="Sedzielewska K."/>
            <person name="Noel J."/>
            <person name="Charron P."/>
            <person name="Farinelli L."/>
            <person name="Marton T."/>
            <person name="Kruger M."/>
            <person name="Pelin A."/>
            <person name="Brachmann A."/>
            <person name="Corradi N."/>
        </authorList>
    </citation>
    <scope>NUCLEOTIDE SEQUENCE [LARGE SCALE GENOMIC DNA]</scope>
    <source>
        <strain evidence="2 3">A1</strain>
    </source>
</reference>
<name>A0A2N0R1N6_9GLOM</name>
<sequence length="165" mass="18807">MSNNASFNNAPYQQPMPTNNASHNHAPYQQPMLNDSSAYNNVFYQQQMSNNTSFNNDNYSYQSSSNNAAISPNHNCQQYDASNYMYPHDNHQQSMFNNASFPPRYIIQNPPQPNIFPQANPLSITFNSTYVIIMPATNSDSQNQFQQVHTYLNNTSSTINSQTRT</sequence>
<accession>A0A2N0R1N6</accession>
<evidence type="ECO:0000256" key="1">
    <source>
        <dbReference type="SAM" id="MobiDB-lite"/>
    </source>
</evidence>
<evidence type="ECO:0000313" key="2">
    <source>
        <dbReference type="EMBL" id="PKC57217.1"/>
    </source>
</evidence>
<dbReference type="EMBL" id="LLXH01001891">
    <property type="protein sequence ID" value="PKC57217.1"/>
    <property type="molecule type" value="Genomic_DNA"/>
</dbReference>
<protein>
    <submittedName>
        <fullName evidence="2">Uncharacterized protein</fullName>
    </submittedName>
</protein>
<proteinExistence type="predicted"/>
<evidence type="ECO:0000313" key="3">
    <source>
        <dbReference type="Proteomes" id="UP000232688"/>
    </source>
</evidence>
<reference evidence="2 3" key="1">
    <citation type="submission" date="2017-10" db="EMBL/GenBank/DDBJ databases">
        <title>Extensive intraspecific genome diversity in a model arbuscular mycorrhizal fungus.</title>
        <authorList>
            <person name="Chen E.C.H."/>
            <person name="Morin E."/>
            <person name="Baudet D."/>
            <person name="Noel J."/>
            <person name="Ndikumana S."/>
            <person name="Charron P."/>
            <person name="St-Onge C."/>
            <person name="Giorgi J."/>
            <person name="Grigoriev I.V."/>
            <person name="Roux C."/>
            <person name="Martin F.M."/>
            <person name="Corradi N."/>
        </authorList>
    </citation>
    <scope>NUCLEOTIDE SEQUENCE [LARGE SCALE GENOMIC DNA]</scope>
    <source>
        <strain evidence="2 3">A1</strain>
    </source>
</reference>
<feature type="compositionally biased region" description="Polar residues" evidence="1">
    <location>
        <begin position="1"/>
        <end position="23"/>
    </location>
</feature>
<dbReference type="VEuPathDB" id="FungiDB:FUN_011472"/>
<organism evidence="2 3">
    <name type="scientific">Rhizophagus irregularis</name>
    <dbReference type="NCBI Taxonomy" id="588596"/>
    <lineage>
        <taxon>Eukaryota</taxon>
        <taxon>Fungi</taxon>
        <taxon>Fungi incertae sedis</taxon>
        <taxon>Mucoromycota</taxon>
        <taxon>Glomeromycotina</taxon>
        <taxon>Glomeromycetes</taxon>
        <taxon>Glomerales</taxon>
        <taxon>Glomeraceae</taxon>
        <taxon>Rhizophagus</taxon>
    </lineage>
</organism>
<gene>
    <name evidence="2" type="ORF">RhiirA1_498596</name>
</gene>
<dbReference type="VEuPathDB" id="FungiDB:RhiirFUN_012774"/>
<feature type="region of interest" description="Disordered" evidence="1">
    <location>
        <begin position="1"/>
        <end position="32"/>
    </location>
</feature>